<dbReference type="Pfam" id="PF15216">
    <property type="entry name" value="TSLP"/>
    <property type="match status" value="1"/>
</dbReference>
<dbReference type="PaxDb" id="9986-ENSOCUP00000022205"/>
<protein>
    <recommendedName>
        <fullName evidence="3">Thymic stromal lymphopoietin</fullName>
    </recommendedName>
</protein>
<dbReference type="Gene3D" id="1.20.1250.90">
    <property type="entry name" value="Thymic stromal lymphopoietin"/>
    <property type="match status" value="1"/>
</dbReference>
<dbReference type="AlphaFoldDB" id="G1TYN9"/>
<dbReference type="GO" id="GO:0001961">
    <property type="term" value="P:positive regulation of cytokine-mediated signaling pathway"/>
    <property type="evidence" value="ECO:0007669"/>
    <property type="project" value="TreeGrafter"/>
</dbReference>
<reference evidence="1" key="2">
    <citation type="submission" date="2025-08" db="UniProtKB">
        <authorList>
            <consortium name="Ensembl"/>
        </authorList>
    </citation>
    <scope>IDENTIFICATION</scope>
    <source>
        <strain evidence="1">Thorbecke</strain>
    </source>
</reference>
<dbReference type="GO" id="GO:0005576">
    <property type="term" value="C:extracellular region"/>
    <property type="evidence" value="ECO:0007669"/>
    <property type="project" value="TreeGrafter"/>
</dbReference>
<accession>G1TYN9</accession>
<dbReference type="GO" id="GO:0005125">
    <property type="term" value="F:cytokine activity"/>
    <property type="evidence" value="ECO:0007669"/>
    <property type="project" value="InterPro"/>
</dbReference>
<dbReference type="SMR" id="G1TYN9"/>
<dbReference type="EMBL" id="AAGW02043908">
    <property type="status" value="NOT_ANNOTATED_CDS"/>
    <property type="molecule type" value="Genomic_DNA"/>
</dbReference>
<dbReference type="GO" id="GO:0032754">
    <property type="term" value="P:positive regulation of interleukin-5 production"/>
    <property type="evidence" value="ECO:0007669"/>
    <property type="project" value="TreeGrafter"/>
</dbReference>
<dbReference type="Proteomes" id="UP000001811">
    <property type="component" value="Chromosome 11"/>
</dbReference>
<proteinExistence type="predicted"/>
<dbReference type="FunCoup" id="G1TYN9">
    <property type="interactions" value="30"/>
</dbReference>
<dbReference type="GO" id="GO:0005139">
    <property type="term" value="F:interleukin-7 receptor binding"/>
    <property type="evidence" value="ECO:0007669"/>
    <property type="project" value="TreeGrafter"/>
</dbReference>
<dbReference type="InParanoid" id="G1TYN9"/>
<dbReference type="GO" id="GO:0032755">
    <property type="term" value="P:positive regulation of interleukin-6 production"/>
    <property type="evidence" value="ECO:0007669"/>
    <property type="project" value="TreeGrafter"/>
</dbReference>
<dbReference type="HOGENOM" id="CLU_3129368_0_0_1"/>
<sequence length="149" mass="17202">LFPFISTSNHTFFFRKIIIMQLVGLVLTHSFTNCDFGKIRKKYEKIIYPALEKYMQGVSKETFSLKKIYCLSTIERDTFTPTPGCASLPTADFARKTWAVFALRCPGYSRVQINSLQEVKKGEDTTNNCLEKASHLLGLWRRFSRISEE</sequence>
<evidence type="ECO:0000313" key="2">
    <source>
        <dbReference type="Proteomes" id="UP000001811"/>
    </source>
</evidence>
<dbReference type="PANTHER" id="PTHR38003">
    <property type="entry name" value="THYMIC STROMAL LYMPHOPOIETIN"/>
    <property type="match status" value="1"/>
</dbReference>
<evidence type="ECO:0000313" key="1">
    <source>
        <dbReference type="Ensembl" id="ENSOCUP00000022205.2"/>
    </source>
</evidence>
<dbReference type="Bgee" id="ENSOCUG00000024909">
    <property type="expression patterns" value="Expressed in ovary and 14 other cell types or tissues"/>
</dbReference>
<dbReference type="STRING" id="9986.ENSOCUP00000022205"/>
<dbReference type="InterPro" id="IPR038329">
    <property type="entry name" value="TSLP_sf"/>
</dbReference>
<dbReference type="GeneTree" id="ENSGT00390000012541"/>
<dbReference type="GO" id="GO:0032736">
    <property type="term" value="P:positive regulation of interleukin-13 production"/>
    <property type="evidence" value="ECO:0007669"/>
    <property type="project" value="TreeGrafter"/>
</dbReference>
<dbReference type="Ensembl" id="ENSOCUT00000026713.2">
    <property type="protein sequence ID" value="ENSOCUP00000022205.2"/>
    <property type="gene ID" value="ENSOCUG00000024909.2"/>
</dbReference>
<dbReference type="InterPro" id="IPR029189">
    <property type="entry name" value="TSLP"/>
</dbReference>
<evidence type="ECO:0008006" key="3">
    <source>
        <dbReference type="Google" id="ProtNLM"/>
    </source>
</evidence>
<reference evidence="1" key="3">
    <citation type="submission" date="2025-09" db="UniProtKB">
        <authorList>
            <consortium name="Ensembl"/>
        </authorList>
    </citation>
    <scope>IDENTIFICATION</scope>
    <source>
        <strain evidence="1">Thorbecke</strain>
    </source>
</reference>
<organism evidence="1 2">
    <name type="scientific">Oryctolagus cuniculus</name>
    <name type="common">Rabbit</name>
    <dbReference type="NCBI Taxonomy" id="9986"/>
    <lineage>
        <taxon>Eukaryota</taxon>
        <taxon>Metazoa</taxon>
        <taxon>Chordata</taxon>
        <taxon>Craniata</taxon>
        <taxon>Vertebrata</taxon>
        <taxon>Euteleostomi</taxon>
        <taxon>Mammalia</taxon>
        <taxon>Eutheria</taxon>
        <taxon>Euarchontoglires</taxon>
        <taxon>Glires</taxon>
        <taxon>Lagomorpha</taxon>
        <taxon>Leporidae</taxon>
        <taxon>Oryctolagus</taxon>
    </lineage>
</organism>
<name>G1TYN9_RABIT</name>
<dbReference type="EMBL" id="AAGW02043909">
    <property type="status" value="NOT_ANNOTATED_CDS"/>
    <property type="molecule type" value="Genomic_DNA"/>
</dbReference>
<reference evidence="1 2" key="1">
    <citation type="journal article" date="2011" name="Nature">
        <title>A high-resolution map of human evolutionary constraint using 29 mammals.</title>
        <authorList>
            <person name="Lindblad-Toh K."/>
            <person name="Garber M."/>
            <person name="Zuk O."/>
            <person name="Lin M.F."/>
            <person name="Parker B.J."/>
            <person name="Washietl S."/>
            <person name="Kheradpour P."/>
            <person name="Ernst J."/>
            <person name="Jordan G."/>
            <person name="Mauceli E."/>
            <person name="Ward L.D."/>
            <person name="Lowe C.B."/>
            <person name="Holloway A.K."/>
            <person name="Clamp M."/>
            <person name="Gnerre S."/>
            <person name="Alfoldi J."/>
            <person name="Beal K."/>
            <person name="Chang J."/>
            <person name="Clawson H."/>
            <person name="Cuff J."/>
            <person name="Di Palma F."/>
            <person name="Fitzgerald S."/>
            <person name="Flicek P."/>
            <person name="Guttman M."/>
            <person name="Hubisz M.J."/>
            <person name="Jaffe D.B."/>
            <person name="Jungreis I."/>
            <person name="Kent W.J."/>
            <person name="Kostka D."/>
            <person name="Lara M."/>
            <person name="Martins A.L."/>
            <person name="Massingham T."/>
            <person name="Moltke I."/>
            <person name="Raney B.J."/>
            <person name="Rasmussen M.D."/>
            <person name="Robinson J."/>
            <person name="Stark A."/>
            <person name="Vilella A.J."/>
            <person name="Wen J."/>
            <person name="Xie X."/>
            <person name="Zody M.C."/>
            <person name="Baldwin J."/>
            <person name="Bloom T."/>
            <person name="Chin C.W."/>
            <person name="Heiman D."/>
            <person name="Nicol R."/>
            <person name="Nusbaum C."/>
            <person name="Young S."/>
            <person name="Wilkinson J."/>
            <person name="Worley K.C."/>
            <person name="Kovar C.L."/>
            <person name="Muzny D.M."/>
            <person name="Gibbs R.A."/>
            <person name="Cree A."/>
            <person name="Dihn H.H."/>
            <person name="Fowler G."/>
            <person name="Jhangiani S."/>
            <person name="Joshi V."/>
            <person name="Lee S."/>
            <person name="Lewis L.R."/>
            <person name="Nazareth L.V."/>
            <person name="Okwuonu G."/>
            <person name="Santibanez J."/>
            <person name="Warren W.C."/>
            <person name="Mardis E.R."/>
            <person name="Weinstock G.M."/>
            <person name="Wilson R.K."/>
            <person name="Delehaunty K."/>
            <person name="Dooling D."/>
            <person name="Fronik C."/>
            <person name="Fulton L."/>
            <person name="Fulton B."/>
            <person name="Graves T."/>
            <person name="Minx P."/>
            <person name="Sodergren E."/>
            <person name="Birney E."/>
            <person name="Margulies E.H."/>
            <person name="Herrero J."/>
            <person name="Green E.D."/>
            <person name="Haussler D."/>
            <person name="Siepel A."/>
            <person name="Goldman N."/>
            <person name="Pollard K.S."/>
            <person name="Pedersen J.S."/>
            <person name="Lander E.S."/>
            <person name="Kellis M."/>
        </authorList>
    </citation>
    <scope>NUCLEOTIDE SEQUENCE [LARGE SCALE GENOMIC DNA]</scope>
    <source>
        <strain evidence="1 2">Thorbecke inbred</strain>
    </source>
</reference>
<dbReference type="eggNOG" id="ENOG502TEM1">
    <property type="taxonomic scope" value="Eukaryota"/>
</dbReference>
<keyword evidence="2" id="KW-1185">Reference proteome</keyword>
<dbReference type="PANTHER" id="PTHR38003:SF1">
    <property type="entry name" value="THYMIC STROMAL LYMPHOPOIETIN"/>
    <property type="match status" value="1"/>
</dbReference>
<dbReference type="GO" id="GO:0061844">
    <property type="term" value="P:antimicrobial humoral immune response mediated by antimicrobial peptide"/>
    <property type="evidence" value="ECO:0007669"/>
    <property type="project" value="TreeGrafter"/>
</dbReference>
<dbReference type="GO" id="GO:0032722">
    <property type="term" value="P:positive regulation of chemokine production"/>
    <property type="evidence" value="ECO:0007669"/>
    <property type="project" value="TreeGrafter"/>
</dbReference>
<dbReference type="GO" id="GO:0050729">
    <property type="term" value="P:positive regulation of inflammatory response"/>
    <property type="evidence" value="ECO:0007669"/>
    <property type="project" value="TreeGrafter"/>
</dbReference>
<dbReference type="GO" id="GO:0032733">
    <property type="term" value="P:positive regulation of interleukin-10 production"/>
    <property type="evidence" value="ECO:0007669"/>
    <property type="project" value="TreeGrafter"/>
</dbReference>